<dbReference type="OrthoDB" id="9773938at2"/>
<dbReference type="AlphaFoldDB" id="A0A0P1LTS4"/>
<accession>A0A0N7MZB4</accession>
<dbReference type="STRING" id="1633631.GCA_001442925_02064"/>
<dbReference type="RefSeq" id="WP_047133511.1">
    <property type="nucleotide sequence ID" value="NZ_CZVJ01000004.1"/>
</dbReference>
<dbReference type="InterPro" id="IPR051200">
    <property type="entry name" value="Host-pathogen_enzymatic-act"/>
</dbReference>
<dbReference type="InterPro" id="IPR011964">
    <property type="entry name" value="YVTN_b-propeller_repeat"/>
</dbReference>
<accession>A0A0P1L5U2</accession>
<dbReference type="Pfam" id="PF16819">
    <property type="entry name" value="DUF5074"/>
    <property type="match status" value="1"/>
</dbReference>
<dbReference type="InterPro" id="IPR015943">
    <property type="entry name" value="WD40/YVTN_repeat-like_dom_sf"/>
</dbReference>
<accession>A0A0P1LAQ1</accession>
<dbReference type="Proteomes" id="UP000182011">
    <property type="component" value="Unassembled WGS sequence"/>
</dbReference>
<sequence>MRKFKFILALFFTISLFLVGCKKSETITGEIPTLKGVYVLNEGNFGRNNSTLSYYIPDSNRVYEDVFSQVNGRELGDTGNDIVISSDGRKVYIVVNNSDKIEVIESKTHRSLATVLLPQASPYKITLLGNKGYVTNLYRNAVTVIDLTTYSILVDTIKVGNNPTGIYSINGKIYVANSGFGYGKTVSIIDPATNKVRKTINVGDGPDAFAVDQLGRLWVLCYGSYGDWQNPNDDTDGKLFAIDVNSDSVVDSILIGGHPSRLLIVDDFAYTIKNGNIARINLKTKEKNENFIQGNFYSLGFDPLNKLLYCSDAKDYVQKGEVYIYDLSGKFIKKFQAGIIPSSFVFAY</sequence>
<evidence type="ECO:0000313" key="2">
    <source>
        <dbReference type="Proteomes" id="UP000182011"/>
    </source>
</evidence>
<dbReference type="PANTHER" id="PTHR47197">
    <property type="entry name" value="PROTEIN NIRF"/>
    <property type="match status" value="1"/>
</dbReference>
<name>A0A0P1LTS4_9BACT</name>
<accession>A0A0P1LTS4</accession>
<dbReference type="EMBL" id="FAOP01000009">
    <property type="protein sequence ID" value="CUU08373.1"/>
    <property type="molecule type" value="Genomic_DNA"/>
</dbReference>
<accession>A0A0P1LE32</accession>
<dbReference type="InterPro" id="IPR011048">
    <property type="entry name" value="Haem_d1_sf"/>
</dbReference>
<dbReference type="Gene3D" id="2.130.10.10">
    <property type="entry name" value="YVTN repeat-like/Quinoprotein amine dehydrogenase"/>
    <property type="match status" value="1"/>
</dbReference>
<proteinExistence type="predicted"/>
<reference evidence="1 2" key="1">
    <citation type="submission" date="2015-11" db="EMBL/GenBank/DDBJ databases">
        <authorList>
            <person name="Zhang Y."/>
            <person name="Guo Z."/>
        </authorList>
    </citation>
    <scope>NUCLEOTIDE SEQUENCE [LARGE SCALE GENOMIC DNA]</scope>
    <source>
        <strain evidence="1">JGI-4</strain>
    </source>
</reference>
<accession>A0A0S4NBV9</accession>
<dbReference type="PANTHER" id="PTHR47197:SF3">
    <property type="entry name" value="DIHYDRO-HEME D1 DEHYDROGENASE"/>
    <property type="match status" value="1"/>
</dbReference>
<dbReference type="InterPro" id="IPR031815">
    <property type="entry name" value="DUF5074"/>
</dbReference>
<accession>A0A0P1P5G2</accession>
<dbReference type="NCBIfam" id="TIGR02276">
    <property type="entry name" value="beta_rpt_yvtn"/>
    <property type="match status" value="1"/>
</dbReference>
<organism evidence="1 2">
    <name type="scientific">Candidatus Kryptonium thompsonii</name>
    <dbReference type="NCBI Taxonomy" id="1633631"/>
    <lineage>
        <taxon>Bacteria</taxon>
        <taxon>Pseudomonadati</taxon>
        <taxon>Candidatus Kryptoniota</taxon>
        <taxon>Candidatus Kryptonium</taxon>
    </lineage>
</organism>
<accession>A0A0P1P2M9</accession>
<dbReference type="SUPFAM" id="SSF51004">
    <property type="entry name" value="C-terminal (heme d1) domain of cytochrome cd1-nitrite reductase"/>
    <property type="match status" value="1"/>
</dbReference>
<accession>A0A0P1M6Y0</accession>
<protein>
    <submittedName>
        <fullName evidence="1">40-residue YVTN family beta-propeller repeat-containing protein</fullName>
    </submittedName>
</protein>
<evidence type="ECO:0000313" key="1">
    <source>
        <dbReference type="EMBL" id="CUU08373.1"/>
    </source>
</evidence>
<gene>
    <name evidence="1" type="ORF">JGI4_02071</name>
</gene>
<dbReference type="PROSITE" id="PS51257">
    <property type="entry name" value="PROKAR_LIPOPROTEIN"/>
    <property type="match status" value="1"/>
</dbReference>